<evidence type="ECO:0000313" key="1">
    <source>
        <dbReference type="EMBL" id="KUG05189.1"/>
    </source>
</evidence>
<name>A0A0W8E9A1_9ZZZZ</name>
<sequence length="73" mass="8941">MNTRGRIDRQQKNIMRSQLEEVLTIHRNLDEKLAIFQQQSVNSEYRRFWNELKEQNSENVKTISRFMVLKCNR</sequence>
<proteinExistence type="predicted"/>
<dbReference type="EMBL" id="LNQE01001824">
    <property type="protein sequence ID" value="KUG05189.1"/>
    <property type="molecule type" value="Genomic_DNA"/>
</dbReference>
<accession>A0A0W8E9A1</accession>
<reference evidence="1" key="1">
    <citation type="journal article" date="2015" name="Proc. Natl. Acad. Sci. U.S.A.">
        <title>Networks of energetic and metabolic interactions define dynamics in microbial communities.</title>
        <authorList>
            <person name="Embree M."/>
            <person name="Liu J.K."/>
            <person name="Al-Bassam M.M."/>
            <person name="Zengler K."/>
        </authorList>
    </citation>
    <scope>NUCLEOTIDE SEQUENCE</scope>
</reference>
<dbReference type="AlphaFoldDB" id="A0A0W8E9A1"/>
<protein>
    <submittedName>
        <fullName evidence="1">Uncharacterized protein</fullName>
    </submittedName>
</protein>
<organism evidence="1">
    <name type="scientific">hydrocarbon metagenome</name>
    <dbReference type="NCBI Taxonomy" id="938273"/>
    <lineage>
        <taxon>unclassified sequences</taxon>
        <taxon>metagenomes</taxon>
        <taxon>ecological metagenomes</taxon>
    </lineage>
</organism>
<gene>
    <name evidence="1" type="ORF">ASZ90_017375</name>
</gene>
<comment type="caution">
    <text evidence="1">The sequence shown here is derived from an EMBL/GenBank/DDBJ whole genome shotgun (WGS) entry which is preliminary data.</text>
</comment>